<keyword evidence="4" id="KW-1185">Reference proteome</keyword>
<evidence type="ECO:0000313" key="4">
    <source>
        <dbReference type="Proteomes" id="UP000788993"/>
    </source>
</evidence>
<dbReference type="Proteomes" id="UP000788993">
    <property type="component" value="Unassembled WGS sequence"/>
</dbReference>
<dbReference type="EC" id="3.1.3.16" evidence="1"/>
<sequence>MLIYNTRVASYGPGFTSRLTVSARLGRRCFSNDSYTFRNFQNGHTIAKHFETAGHGYLMSLAFEPKDRLKDVNHPDDGLISKYRKKVQTNTVYDSPTGEDNYVMAYNDSKVLAGVLDGVGGWSEQGFDSSAISRELSTHVTMEFLHEDHLTPLEILDKAYTKMKQDGSVEVGSTTICFGVIDAMTNKLHAVNLGDSWFGVFRKQNSRFKCVFESKEQTYSFNAPYQLSVIPQEFLDIAKKKGSKYLMNLPKDADEYEFQLESGDVIMFTTDGLIDNVVINDVALYLDDCFAADQIGEMNMNLVRNVKELSLNSNFKSVFSQRLSDLTGQDYIGGKPDDITSVVVYVQ</sequence>
<dbReference type="AlphaFoldDB" id="A0A9P8NTI6"/>
<dbReference type="GO" id="GO:0004722">
    <property type="term" value="F:protein serine/threonine phosphatase activity"/>
    <property type="evidence" value="ECO:0007669"/>
    <property type="project" value="UniProtKB-EC"/>
</dbReference>
<comment type="catalytic activity">
    <reaction evidence="1">
        <text>O-phospho-L-seryl-[protein] + H2O = L-seryl-[protein] + phosphate</text>
        <dbReference type="Rhea" id="RHEA:20629"/>
        <dbReference type="Rhea" id="RHEA-COMP:9863"/>
        <dbReference type="Rhea" id="RHEA-COMP:11604"/>
        <dbReference type="ChEBI" id="CHEBI:15377"/>
        <dbReference type="ChEBI" id="CHEBI:29999"/>
        <dbReference type="ChEBI" id="CHEBI:43474"/>
        <dbReference type="ChEBI" id="CHEBI:83421"/>
        <dbReference type="EC" id="3.1.3.16"/>
    </reaction>
</comment>
<comment type="cofactor">
    <cofactor evidence="1">
        <name>Mn(2+)</name>
        <dbReference type="ChEBI" id="CHEBI:29035"/>
    </cofactor>
</comment>
<dbReference type="Pfam" id="PF07228">
    <property type="entry name" value="SpoIIE"/>
    <property type="match status" value="1"/>
</dbReference>
<dbReference type="EMBL" id="JAEUBD010001571">
    <property type="protein sequence ID" value="KAH3658946.1"/>
    <property type="molecule type" value="Genomic_DNA"/>
</dbReference>
<dbReference type="SUPFAM" id="SSF81606">
    <property type="entry name" value="PP2C-like"/>
    <property type="match status" value="1"/>
</dbReference>
<dbReference type="SMART" id="SM00332">
    <property type="entry name" value="PP2Cc"/>
    <property type="match status" value="1"/>
</dbReference>
<name>A0A9P8NTI6_9ASCO</name>
<organism evidence="3 4">
    <name type="scientific">Ogataea polymorpha</name>
    <dbReference type="NCBI Taxonomy" id="460523"/>
    <lineage>
        <taxon>Eukaryota</taxon>
        <taxon>Fungi</taxon>
        <taxon>Dikarya</taxon>
        <taxon>Ascomycota</taxon>
        <taxon>Saccharomycotina</taxon>
        <taxon>Pichiomycetes</taxon>
        <taxon>Pichiales</taxon>
        <taxon>Pichiaceae</taxon>
        <taxon>Ogataea</taxon>
    </lineage>
</organism>
<keyword evidence="1" id="KW-0904">Protein phosphatase</keyword>
<keyword evidence="1" id="KW-0460">Magnesium</keyword>
<comment type="catalytic activity">
    <reaction evidence="1">
        <text>O-phospho-L-threonyl-[protein] + H2O = L-threonyl-[protein] + phosphate</text>
        <dbReference type="Rhea" id="RHEA:47004"/>
        <dbReference type="Rhea" id="RHEA-COMP:11060"/>
        <dbReference type="Rhea" id="RHEA-COMP:11605"/>
        <dbReference type="ChEBI" id="CHEBI:15377"/>
        <dbReference type="ChEBI" id="CHEBI:30013"/>
        <dbReference type="ChEBI" id="CHEBI:43474"/>
        <dbReference type="ChEBI" id="CHEBI:61977"/>
        <dbReference type="EC" id="3.1.3.16"/>
    </reaction>
</comment>
<dbReference type="SMART" id="SM00331">
    <property type="entry name" value="PP2C_SIG"/>
    <property type="match status" value="1"/>
</dbReference>
<dbReference type="InterPro" id="IPR039123">
    <property type="entry name" value="PPTC7"/>
</dbReference>
<proteinExistence type="inferred from homology"/>
<comment type="similarity">
    <text evidence="1">Belongs to the PP2C family.</text>
</comment>
<evidence type="ECO:0000259" key="2">
    <source>
        <dbReference type="PROSITE" id="PS51746"/>
    </source>
</evidence>
<dbReference type="OrthoDB" id="60843at2759"/>
<reference evidence="3" key="1">
    <citation type="journal article" date="2021" name="Open Biol.">
        <title>Shared evolutionary footprints suggest mitochondrial oxidative damage underlies multiple complex I losses in fungi.</title>
        <authorList>
            <person name="Schikora-Tamarit M.A."/>
            <person name="Marcet-Houben M."/>
            <person name="Nosek J."/>
            <person name="Gabaldon T."/>
        </authorList>
    </citation>
    <scope>NUCLEOTIDE SEQUENCE</scope>
    <source>
        <strain evidence="3">NCAIM Y.01608</strain>
    </source>
</reference>
<keyword evidence="1" id="KW-0479">Metal-binding</keyword>
<keyword evidence="1" id="KW-0378">Hydrolase</keyword>
<dbReference type="InterPro" id="IPR001932">
    <property type="entry name" value="PPM-type_phosphatase-like_dom"/>
</dbReference>
<dbReference type="PANTHER" id="PTHR12320:SF1">
    <property type="entry name" value="PROTEIN PHOSPHATASE PTC7 HOMOLOG"/>
    <property type="match status" value="1"/>
</dbReference>
<protein>
    <recommendedName>
        <fullName evidence="1">Protein phosphatase</fullName>
        <ecNumber evidence="1">3.1.3.16</ecNumber>
    </recommendedName>
</protein>
<gene>
    <name evidence="3" type="ORF">OGATHE_006672</name>
</gene>
<dbReference type="PANTHER" id="PTHR12320">
    <property type="entry name" value="PROTEIN PHOSPHATASE 2C"/>
    <property type="match status" value="1"/>
</dbReference>
<reference evidence="3" key="2">
    <citation type="submission" date="2021-01" db="EMBL/GenBank/DDBJ databases">
        <authorList>
            <person name="Schikora-Tamarit M.A."/>
        </authorList>
    </citation>
    <scope>NUCLEOTIDE SEQUENCE</scope>
    <source>
        <strain evidence="3">NCAIM Y.01608</strain>
    </source>
</reference>
<feature type="domain" description="PPM-type phosphatase" evidence="2">
    <location>
        <begin position="76"/>
        <end position="346"/>
    </location>
</feature>
<evidence type="ECO:0000313" key="3">
    <source>
        <dbReference type="EMBL" id="KAH3658946.1"/>
    </source>
</evidence>
<accession>A0A9P8NTI6</accession>
<dbReference type="InterPro" id="IPR036457">
    <property type="entry name" value="PPM-type-like_dom_sf"/>
</dbReference>
<comment type="caution">
    <text evidence="3">The sequence shown here is derived from an EMBL/GenBank/DDBJ whole genome shotgun (WGS) entry which is preliminary data.</text>
</comment>
<keyword evidence="1" id="KW-0464">Manganese</keyword>
<evidence type="ECO:0000256" key="1">
    <source>
        <dbReference type="RuleBase" id="RU366020"/>
    </source>
</evidence>
<dbReference type="GO" id="GO:0046872">
    <property type="term" value="F:metal ion binding"/>
    <property type="evidence" value="ECO:0007669"/>
    <property type="project" value="UniProtKB-UniRule"/>
</dbReference>
<dbReference type="PROSITE" id="PS51746">
    <property type="entry name" value="PPM_2"/>
    <property type="match status" value="1"/>
</dbReference>
<dbReference type="Gene3D" id="3.60.40.10">
    <property type="entry name" value="PPM-type phosphatase domain"/>
    <property type="match status" value="1"/>
</dbReference>
<comment type="cofactor">
    <cofactor evidence="1">
        <name>Mg(2+)</name>
        <dbReference type="ChEBI" id="CHEBI:18420"/>
    </cofactor>
</comment>